<dbReference type="InterPro" id="IPR036259">
    <property type="entry name" value="MFS_trans_sf"/>
</dbReference>
<keyword evidence="3" id="KW-0813">Transport</keyword>
<organism evidence="10 11">
    <name type="scientific">Seiridium unicorne</name>
    <dbReference type="NCBI Taxonomy" id="138068"/>
    <lineage>
        <taxon>Eukaryota</taxon>
        <taxon>Fungi</taxon>
        <taxon>Dikarya</taxon>
        <taxon>Ascomycota</taxon>
        <taxon>Pezizomycotina</taxon>
        <taxon>Sordariomycetes</taxon>
        <taxon>Xylariomycetidae</taxon>
        <taxon>Amphisphaeriales</taxon>
        <taxon>Sporocadaceae</taxon>
        <taxon>Seiridium</taxon>
    </lineage>
</organism>
<feature type="transmembrane region" description="Helical" evidence="8">
    <location>
        <begin position="201"/>
        <end position="220"/>
    </location>
</feature>
<evidence type="ECO:0000313" key="10">
    <source>
        <dbReference type="EMBL" id="KAK9421264.1"/>
    </source>
</evidence>
<comment type="similarity">
    <text evidence="2">Belongs to the major facilitator superfamily. Sugar transporter (TC 2.A.1.1) family.</text>
</comment>
<keyword evidence="5 8" id="KW-1133">Transmembrane helix</keyword>
<evidence type="ECO:0000313" key="11">
    <source>
        <dbReference type="Proteomes" id="UP001408356"/>
    </source>
</evidence>
<keyword evidence="11" id="KW-1185">Reference proteome</keyword>
<gene>
    <name evidence="10" type="ORF">SUNI508_05802</name>
</gene>
<dbReference type="PROSITE" id="PS50850">
    <property type="entry name" value="MFS"/>
    <property type="match status" value="1"/>
</dbReference>
<protein>
    <submittedName>
        <fullName evidence="10">Major facilitator superfamily (MFS) profile domain-containing protein</fullName>
    </submittedName>
</protein>
<dbReference type="InterPro" id="IPR020846">
    <property type="entry name" value="MFS_dom"/>
</dbReference>
<evidence type="ECO:0000256" key="8">
    <source>
        <dbReference type="SAM" id="Phobius"/>
    </source>
</evidence>
<dbReference type="EMBL" id="JARVKF010000190">
    <property type="protein sequence ID" value="KAK9421264.1"/>
    <property type="molecule type" value="Genomic_DNA"/>
</dbReference>
<dbReference type="PANTHER" id="PTHR48022">
    <property type="entry name" value="PLASTIDIC GLUCOSE TRANSPORTER 4"/>
    <property type="match status" value="1"/>
</dbReference>
<reference evidence="10 11" key="1">
    <citation type="journal article" date="2024" name="J. Plant Pathol.">
        <title>Sequence and assembly of the genome of Seiridium unicorne, isolate CBS 538.82, causal agent of cypress canker disease.</title>
        <authorList>
            <person name="Scali E."/>
            <person name="Rocca G.D."/>
            <person name="Danti R."/>
            <person name="Garbelotto M."/>
            <person name="Barberini S."/>
            <person name="Baroncelli R."/>
            <person name="Emiliani G."/>
        </authorList>
    </citation>
    <scope>NUCLEOTIDE SEQUENCE [LARGE SCALE GENOMIC DNA]</scope>
    <source>
        <strain evidence="10 11">BM-138-508</strain>
    </source>
</reference>
<feature type="transmembrane region" description="Helical" evidence="8">
    <location>
        <begin position="334"/>
        <end position="356"/>
    </location>
</feature>
<evidence type="ECO:0000256" key="1">
    <source>
        <dbReference type="ARBA" id="ARBA00004141"/>
    </source>
</evidence>
<evidence type="ECO:0000259" key="9">
    <source>
        <dbReference type="PROSITE" id="PS50850"/>
    </source>
</evidence>
<evidence type="ECO:0000256" key="2">
    <source>
        <dbReference type="ARBA" id="ARBA00010992"/>
    </source>
</evidence>
<dbReference type="Gene3D" id="1.20.1250.20">
    <property type="entry name" value="MFS general substrate transporter like domains"/>
    <property type="match status" value="1"/>
</dbReference>
<evidence type="ECO:0000256" key="6">
    <source>
        <dbReference type="ARBA" id="ARBA00023136"/>
    </source>
</evidence>
<evidence type="ECO:0000256" key="3">
    <source>
        <dbReference type="ARBA" id="ARBA00022448"/>
    </source>
</evidence>
<feature type="transmembrane region" description="Helical" evidence="8">
    <location>
        <begin position="463"/>
        <end position="484"/>
    </location>
</feature>
<proteinExistence type="inferred from homology"/>
<dbReference type="InterPro" id="IPR005829">
    <property type="entry name" value="Sugar_transporter_CS"/>
</dbReference>
<accession>A0ABR2V2X9</accession>
<dbReference type="InterPro" id="IPR050360">
    <property type="entry name" value="MFS_Sugar_Transporters"/>
</dbReference>
<feature type="domain" description="Major facilitator superfamily (MFS) profile" evidence="9">
    <location>
        <begin position="36"/>
        <end position="488"/>
    </location>
</feature>
<feature type="transmembrane region" description="Helical" evidence="8">
    <location>
        <begin position="433"/>
        <end position="457"/>
    </location>
</feature>
<dbReference type="Pfam" id="PF00083">
    <property type="entry name" value="Sugar_tr"/>
    <property type="match status" value="1"/>
</dbReference>
<comment type="subcellular location">
    <subcellularLocation>
        <location evidence="1">Membrane</location>
        <topology evidence="1">Multi-pass membrane protein</topology>
    </subcellularLocation>
</comment>
<feature type="compositionally biased region" description="Basic and acidic residues" evidence="7">
    <location>
        <begin position="536"/>
        <end position="549"/>
    </location>
</feature>
<dbReference type="InterPro" id="IPR005828">
    <property type="entry name" value="MFS_sugar_transport-like"/>
</dbReference>
<feature type="transmembrane region" description="Helical" evidence="8">
    <location>
        <begin position="397"/>
        <end position="421"/>
    </location>
</feature>
<dbReference type="PRINTS" id="PR00171">
    <property type="entry name" value="SUGRTRNSPORT"/>
</dbReference>
<comment type="caution">
    <text evidence="10">The sequence shown here is derived from an EMBL/GenBank/DDBJ whole genome shotgun (WGS) entry which is preliminary data.</text>
</comment>
<keyword evidence="4 8" id="KW-0812">Transmembrane</keyword>
<evidence type="ECO:0000256" key="5">
    <source>
        <dbReference type="ARBA" id="ARBA00022989"/>
    </source>
</evidence>
<feature type="transmembrane region" description="Helical" evidence="8">
    <location>
        <begin position="137"/>
        <end position="158"/>
    </location>
</feature>
<sequence>MMGLTSVFANSTIAKYVKSMRAAPREVITSRRMFLTAALYAMCGIPITWDQGSSSVVPSLPGFQEYFGISSGSNAKLISNYVSIVYIGCGVGACLSFFINDRIGRLWSLRLYMSVWIIGQLVATFAPNLAGLYASRIISGLGIGPLTVLGPMSIVEIAPTEMRGLLAAWFSVAMLMSLFVAVFCVYGVFTTMAVSRLQYQVVWFSPTVFLFLCIVASFFLSESPRWLALVDRHGEALKTLADLRGLPEDHPRVQAEMHEILASIGDEASGDKSQGHGFMAIVKETFLIPSNLRRVQQVLVSYALAQLSGANSVTSYLVPILTLMGLGGGTTRSLFLSGMYSMAKFFFTLMASFFFIDALGRRKSLLLGATIQMISDIYIGVYIKFKQQGGTTDGASQAAIAAIFFHGFGYAIGLLTLPYVFGAELWPNRIRSFGAALSQTFHWLFYYGVNAGTASLLAQTNNWGAFIFFAAWCMISLIYVYFLVPEIAGLSIEEIEILFRGSWFSAHRRVAKRSNTVVIEGSDSNELPLEASDSNECSKEKAKEGCDRV</sequence>
<feature type="transmembrane region" description="Helical" evidence="8">
    <location>
        <begin position="111"/>
        <end position="131"/>
    </location>
</feature>
<dbReference type="InterPro" id="IPR003663">
    <property type="entry name" value="Sugar/inositol_transpt"/>
</dbReference>
<dbReference type="SUPFAM" id="SSF103473">
    <property type="entry name" value="MFS general substrate transporter"/>
    <property type="match status" value="1"/>
</dbReference>
<dbReference type="Proteomes" id="UP001408356">
    <property type="component" value="Unassembled WGS sequence"/>
</dbReference>
<evidence type="ECO:0000256" key="7">
    <source>
        <dbReference type="SAM" id="MobiDB-lite"/>
    </source>
</evidence>
<feature type="region of interest" description="Disordered" evidence="7">
    <location>
        <begin position="525"/>
        <end position="549"/>
    </location>
</feature>
<dbReference type="PANTHER" id="PTHR48022:SF59">
    <property type="entry name" value="MAJOR FACILITATOR SUPERFAMILY (MFS) PROFILE DOMAIN-CONTAINING PROTEIN"/>
    <property type="match status" value="1"/>
</dbReference>
<feature type="transmembrane region" description="Helical" evidence="8">
    <location>
        <begin position="165"/>
        <end position="189"/>
    </location>
</feature>
<feature type="transmembrane region" description="Helical" evidence="8">
    <location>
        <begin position="365"/>
        <end position="385"/>
    </location>
</feature>
<evidence type="ECO:0000256" key="4">
    <source>
        <dbReference type="ARBA" id="ARBA00022692"/>
    </source>
</evidence>
<name>A0ABR2V2X9_9PEZI</name>
<feature type="transmembrane region" description="Helical" evidence="8">
    <location>
        <begin position="78"/>
        <end position="99"/>
    </location>
</feature>
<dbReference type="PROSITE" id="PS00216">
    <property type="entry name" value="SUGAR_TRANSPORT_1"/>
    <property type="match status" value="1"/>
</dbReference>
<keyword evidence="6 8" id="KW-0472">Membrane</keyword>
<feature type="transmembrane region" description="Helical" evidence="8">
    <location>
        <begin position="299"/>
        <end position="322"/>
    </location>
</feature>